<feature type="transmembrane region" description="Helical" evidence="1">
    <location>
        <begin position="112"/>
        <end position="133"/>
    </location>
</feature>
<accession>A0A6J1DFJ5</accession>
<dbReference type="OrthoDB" id="419711at2759"/>
<dbReference type="KEGG" id="mcha:111019978"/>
<keyword evidence="1" id="KW-0472">Membrane</keyword>
<keyword evidence="2" id="KW-1185">Reference proteome</keyword>
<proteinExistence type="predicted"/>
<dbReference type="PANTHER" id="PTHR12242:SF29">
    <property type="entry name" value="TRANSMEMBRANE PROTEIN"/>
    <property type="match status" value="1"/>
</dbReference>
<feature type="transmembrane region" description="Helical" evidence="1">
    <location>
        <begin position="192"/>
        <end position="215"/>
    </location>
</feature>
<dbReference type="GO" id="GO:0016020">
    <property type="term" value="C:membrane"/>
    <property type="evidence" value="ECO:0007669"/>
    <property type="project" value="TreeGrafter"/>
</dbReference>
<feature type="transmembrane region" description="Helical" evidence="1">
    <location>
        <begin position="18"/>
        <end position="39"/>
    </location>
</feature>
<dbReference type="GeneID" id="111019978"/>
<keyword evidence="1" id="KW-0812">Transmembrane</keyword>
<gene>
    <name evidence="3" type="primary">LOC111019978</name>
</gene>
<dbReference type="RefSeq" id="XP_022152202.1">
    <property type="nucleotide sequence ID" value="XM_022296510.1"/>
</dbReference>
<keyword evidence="1" id="KW-1133">Transmembrane helix</keyword>
<feature type="transmembrane region" description="Helical" evidence="1">
    <location>
        <begin position="77"/>
        <end position="100"/>
    </location>
</feature>
<feature type="transmembrane region" description="Helical" evidence="1">
    <location>
        <begin position="227"/>
        <end position="248"/>
    </location>
</feature>
<evidence type="ECO:0000256" key="1">
    <source>
        <dbReference type="SAM" id="Phobius"/>
    </source>
</evidence>
<dbReference type="Proteomes" id="UP000504603">
    <property type="component" value="Unplaced"/>
</dbReference>
<protein>
    <submittedName>
        <fullName evidence="3">Uncharacterized protein LOC111019978</fullName>
    </submittedName>
</protein>
<dbReference type="AlphaFoldDB" id="A0A6J1DFJ5"/>
<feature type="transmembrane region" description="Helical" evidence="1">
    <location>
        <begin position="260"/>
        <end position="284"/>
    </location>
</feature>
<sequence length="343" mass="39702">MLYEATVDATTLGYWLRWRVLFCAICVFASFSVALWMIWKYEIKDRLEHRRQETQQDKNQLRSCEAWRPCVRQIHPIWLLAFRFCAFCLLLASLIVKGLLNGASMFYYYTQWTFTLLAVYFACGSVVSMYGVLICNKTRSDGLNARLNENSMEEGQHVPLLCGKPSNIIGGNIVSYSKEQSISSKAADIWSYIFEVLFQINAGAVVLTDCTYWFVIFPFLTIKDYNFTFMTINMHTLNLVLLLGETALNSLQLLPMPRISYFFLWTGVYVIFQWIIHAFVSIGWPYPFLDLSAPYSPLWSSKEIDGSSVDGRRGWRQWPVVSTDGVDAYSELRYVHVDFRTET</sequence>
<evidence type="ECO:0000313" key="3">
    <source>
        <dbReference type="RefSeq" id="XP_022152202.1"/>
    </source>
</evidence>
<evidence type="ECO:0000313" key="2">
    <source>
        <dbReference type="Proteomes" id="UP000504603"/>
    </source>
</evidence>
<reference evidence="3" key="1">
    <citation type="submission" date="2025-08" db="UniProtKB">
        <authorList>
            <consortium name="RefSeq"/>
        </authorList>
    </citation>
    <scope>IDENTIFICATION</scope>
    <source>
        <strain evidence="3">OHB3-1</strain>
    </source>
</reference>
<dbReference type="PANTHER" id="PTHR12242">
    <property type="entry name" value="OS02G0130600 PROTEIN-RELATED"/>
    <property type="match status" value="1"/>
</dbReference>
<name>A0A6J1DFJ5_MOMCH</name>
<organism evidence="2 3">
    <name type="scientific">Momordica charantia</name>
    <name type="common">Bitter gourd</name>
    <name type="synonym">Balsam pear</name>
    <dbReference type="NCBI Taxonomy" id="3673"/>
    <lineage>
        <taxon>Eukaryota</taxon>
        <taxon>Viridiplantae</taxon>
        <taxon>Streptophyta</taxon>
        <taxon>Embryophyta</taxon>
        <taxon>Tracheophyta</taxon>
        <taxon>Spermatophyta</taxon>
        <taxon>Magnoliopsida</taxon>
        <taxon>eudicotyledons</taxon>
        <taxon>Gunneridae</taxon>
        <taxon>Pentapetalae</taxon>
        <taxon>rosids</taxon>
        <taxon>fabids</taxon>
        <taxon>Cucurbitales</taxon>
        <taxon>Cucurbitaceae</taxon>
        <taxon>Momordiceae</taxon>
        <taxon>Momordica</taxon>
    </lineage>
</organism>